<evidence type="ECO:0000313" key="2">
    <source>
        <dbReference type="EMBL" id="KKN28486.1"/>
    </source>
</evidence>
<reference evidence="2" key="1">
    <citation type="journal article" date="2015" name="Nature">
        <title>Complex archaea that bridge the gap between prokaryotes and eukaryotes.</title>
        <authorList>
            <person name="Spang A."/>
            <person name="Saw J.H."/>
            <person name="Jorgensen S.L."/>
            <person name="Zaremba-Niedzwiedzka K."/>
            <person name="Martijn J."/>
            <person name="Lind A.E."/>
            <person name="van Eijk R."/>
            <person name="Schleper C."/>
            <person name="Guy L."/>
            <person name="Ettema T.J."/>
        </authorList>
    </citation>
    <scope>NUCLEOTIDE SEQUENCE</scope>
</reference>
<sequence length="67" mass="7611">MRQTQNSIGQWGRQCNSKGQNKSSDDCGPSLETFTQMDQRQIMNKHLAWSILGQRQRISMDLRGAGV</sequence>
<dbReference type="AlphaFoldDB" id="A0A0F9RU17"/>
<organism evidence="2">
    <name type="scientific">marine sediment metagenome</name>
    <dbReference type="NCBI Taxonomy" id="412755"/>
    <lineage>
        <taxon>unclassified sequences</taxon>
        <taxon>metagenomes</taxon>
        <taxon>ecological metagenomes</taxon>
    </lineage>
</organism>
<protein>
    <submittedName>
        <fullName evidence="2">Uncharacterized protein</fullName>
    </submittedName>
</protein>
<comment type="caution">
    <text evidence="2">The sequence shown here is derived from an EMBL/GenBank/DDBJ whole genome shotgun (WGS) entry which is preliminary data.</text>
</comment>
<feature type="compositionally biased region" description="Polar residues" evidence="1">
    <location>
        <begin position="1"/>
        <end position="22"/>
    </location>
</feature>
<evidence type="ECO:0000256" key="1">
    <source>
        <dbReference type="SAM" id="MobiDB-lite"/>
    </source>
</evidence>
<feature type="region of interest" description="Disordered" evidence="1">
    <location>
        <begin position="1"/>
        <end position="30"/>
    </location>
</feature>
<dbReference type="EMBL" id="LAZR01002558">
    <property type="protein sequence ID" value="KKN28486.1"/>
    <property type="molecule type" value="Genomic_DNA"/>
</dbReference>
<accession>A0A0F9RU17</accession>
<name>A0A0F9RU17_9ZZZZ</name>
<proteinExistence type="predicted"/>
<gene>
    <name evidence="2" type="ORF">LCGC14_0853720</name>
</gene>